<dbReference type="PANTHER" id="PTHR41237">
    <property type="entry name" value="37S RIBOSOMAL PROTEIN MRP21, MITOCHONDRIAL"/>
    <property type="match status" value="1"/>
</dbReference>
<reference evidence="5" key="2">
    <citation type="submission" date="2023-05" db="EMBL/GenBank/DDBJ databases">
        <authorList>
            <consortium name="Lawrence Berkeley National Laboratory"/>
            <person name="Steindorff A."/>
            <person name="Hensen N."/>
            <person name="Bonometti L."/>
            <person name="Westerberg I."/>
            <person name="Brannstrom I.O."/>
            <person name="Guillou S."/>
            <person name="Cros-Aarteil S."/>
            <person name="Calhoun S."/>
            <person name="Haridas S."/>
            <person name="Kuo A."/>
            <person name="Mondo S."/>
            <person name="Pangilinan J."/>
            <person name="Riley R."/>
            <person name="Labutti K."/>
            <person name="Andreopoulos B."/>
            <person name="Lipzen A."/>
            <person name="Chen C."/>
            <person name="Yanf M."/>
            <person name="Daum C."/>
            <person name="Ng V."/>
            <person name="Clum A."/>
            <person name="Ohm R."/>
            <person name="Martin F."/>
            <person name="Silar P."/>
            <person name="Natvig D."/>
            <person name="Lalanne C."/>
            <person name="Gautier V."/>
            <person name="Ament-Velasquez S.L."/>
            <person name="Kruys A."/>
            <person name="Hutchinson M.I."/>
            <person name="Powell A.J."/>
            <person name="Barry K."/>
            <person name="Miller A.N."/>
            <person name="Grigoriev I.V."/>
            <person name="Debuchy R."/>
            <person name="Gladieux P."/>
            <person name="Thoren M.H."/>
            <person name="Johannesson H."/>
        </authorList>
    </citation>
    <scope>NUCLEOTIDE SEQUENCE</scope>
    <source>
        <strain evidence="5">CBS 508.74</strain>
    </source>
</reference>
<gene>
    <name evidence="5" type="ORF">N656DRAFT_782891</name>
</gene>
<feature type="region of interest" description="Disordered" evidence="4">
    <location>
        <begin position="30"/>
        <end position="111"/>
    </location>
</feature>
<dbReference type="GO" id="GO:0003735">
    <property type="term" value="F:structural constituent of ribosome"/>
    <property type="evidence" value="ECO:0007669"/>
    <property type="project" value="InterPro"/>
</dbReference>
<dbReference type="AlphaFoldDB" id="A0AAN6QG77"/>
<accession>A0AAN6QG77</accession>
<comment type="similarity">
    <text evidence="1">Belongs to the bacterial ribosomal protein bS21 family.</text>
</comment>
<dbReference type="GO" id="GO:0005763">
    <property type="term" value="C:mitochondrial small ribosomal subunit"/>
    <property type="evidence" value="ECO:0007669"/>
    <property type="project" value="TreeGrafter"/>
</dbReference>
<keyword evidence="6" id="KW-1185">Reference proteome</keyword>
<dbReference type="InterPro" id="IPR001911">
    <property type="entry name" value="Ribosomal_bS21"/>
</dbReference>
<sequence>MEFRHAVRAVWPSAATRPCLLSTTRLQFSTSSRLLSEAAAEAPRSSPAEASHPQQTDRAKTPPPNSPAWSRAVPRPPPIQRNTFFIDPKQRGQAQSQTQSQQTNNVTITDPAQLPSQIRADMEKHTTATTTTSSTISSIAAGLGSPGTLWKEDDFLQRYFGPQQADPRLRPSTGRTINVRGNIDPGRAFALLEKSCARNKVRNDMYKQREHERPGLKRKRLKSERWRTRFKFAMNAVIKRTLELRSQGW</sequence>
<dbReference type="GeneID" id="89939967"/>
<dbReference type="Pfam" id="PF01165">
    <property type="entry name" value="Ribosomal_S21"/>
    <property type="match status" value="1"/>
</dbReference>
<dbReference type="RefSeq" id="XP_064667222.1">
    <property type="nucleotide sequence ID" value="XM_064815842.1"/>
</dbReference>
<evidence type="ECO:0000313" key="5">
    <source>
        <dbReference type="EMBL" id="KAK4109652.1"/>
    </source>
</evidence>
<evidence type="ECO:0008006" key="7">
    <source>
        <dbReference type="Google" id="ProtNLM"/>
    </source>
</evidence>
<dbReference type="EMBL" id="MU853355">
    <property type="protein sequence ID" value="KAK4109652.1"/>
    <property type="molecule type" value="Genomic_DNA"/>
</dbReference>
<proteinExistence type="inferred from homology"/>
<organism evidence="5 6">
    <name type="scientific">Canariomyces notabilis</name>
    <dbReference type="NCBI Taxonomy" id="2074819"/>
    <lineage>
        <taxon>Eukaryota</taxon>
        <taxon>Fungi</taxon>
        <taxon>Dikarya</taxon>
        <taxon>Ascomycota</taxon>
        <taxon>Pezizomycotina</taxon>
        <taxon>Sordariomycetes</taxon>
        <taxon>Sordariomycetidae</taxon>
        <taxon>Sordariales</taxon>
        <taxon>Chaetomiaceae</taxon>
        <taxon>Canariomyces</taxon>
    </lineage>
</organism>
<keyword evidence="2" id="KW-0689">Ribosomal protein</keyword>
<name>A0AAN6QG77_9PEZI</name>
<feature type="compositionally biased region" description="Low complexity" evidence="4">
    <location>
        <begin position="93"/>
        <end position="103"/>
    </location>
</feature>
<evidence type="ECO:0000256" key="3">
    <source>
        <dbReference type="ARBA" id="ARBA00023274"/>
    </source>
</evidence>
<evidence type="ECO:0000313" key="6">
    <source>
        <dbReference type="Proteomes" id="UP001302812"/>
    </source>
</evidence>
<evidence type="ECO:0000256" key="4">
    <source>
        <dbReference type="SAM" id="MobiDB-lite"/>
    </source>
</evidence>
<evidence type="ECO:0000256" key="2">
    <source>
        <dbReference type="ARBA" id="ARBA00022980"/>
    </source>
</evidence>
<feature type="compositionally biased region" description="Low complexity" evidence="4">
    <location>
        <begin position="31"/>
        <end position="51"/>
    </location>
</feature>
<keyword evidence="3" id="KW-0687">Ribonucleoprotein</keyword>
<dbReference type="GO" id="GO:0070124">
    <property type="term" value="P:mitochondrial translational initiation"/>
    <property type="evidence" value="ECO:0007669"/>
    <property type="project" value="TreeGrafter"/>
</dbReference>
<dbReference type="PANTHER" id="PTHR41237:SF1">
    <property type="entry name" value="SMALL RIBOSOMAL SUBUNIT PROTEIN BS21M"/>
    <property type="match status" value="1"/>
</dbReference>
<protein>
    <recommendedName>
        <fullName evidence="7">Ribosomal protein S21</fullName>
    </recommendedName>
</protein>
<dbReference type="Proteomes" id="UP001302812">
    <property type="component" value="Unassembled WGS sequence"/>
</dbReference>
<dbReference type="InterPro" id="IPR052837">
    <property type="entry name" value="Mitoribosomal_bS21"/>
</dbReference>
<evidence type="ECO:0000256" key="1">
    <source>
        <dbReference type="ARBA" id="ARBA00006640"/>
    </source>
</evidence>
<reference evidence="5" key="1">
    <citation type="journal article" date="2023" name="Mol. Phylogenet. Evol.">
        <title>Genome-scale phylogeny and comparative genomics of the fungal order Sordariales.</title>
        <authorList>
            <person name="Hensen N."/>
            <person name="Bonometti L."/>
            <person name="Westerberg I."/>
            <person name="Brannstrom I.O."/>
            <person name="Guillou S."/>
            <person name="Cros-Aarteil S."/>
            <person name="Calhoun S."/>
            <person name="Haridas S."/>
            <person name="Kuo A."/>
            <person name="Mondo S."/>
            <person name="Pangilinan J."/>
            <person name="Riley R."/>
            <person name="LaButti K."/>
            <person name="Andreopoulos B."/>
            <person name="Lipzen A."/>
            <person name="Chen C."/>
            <person name="Yan M."/>
            <person name="Daum C."/>
            <person name="Ng V."/>
            <person name="Clum A."/>
            <person name="Steindorff A."/>
            <person name="Ohm R.A."/>
            <person name="Martin F."/>
            <person name="Silar P."/>
            <person name="Natvig D.O."/>
            <person name="Lalanne C."/>
            <person name="Gautier V."/>
            <person name="Ament-Velasquez S.L."/>
            <person name="Kruys A."/>
            <person name="Hutchinson M.I."/>
            <person name="Powell A.J."/>
            <person name="Barry K."/>
            <person name="Miller A.N."/>
            <person name="Grigoriev I.V."/>
            <person name="Debuchy R."/>
            <person name="Gladieux P."/>
            <person name="Hiltunen Thoren M."/>
            <person name="Johannesson H."/>
        </authorList>
    </citation>
    <scope>NUCLEOTIDE SEQUENCE</scope>
    <source>
        <strain evidence="5">CBS 508.74</strain>
    </source>
</reference>
<comment type="caution">
    <text evidence="5">The sequence shown here is derived from an EMBL/GenBank/DDBJ whole genome shotgun (WGS) entry which is preliminary data.</text>
</comment>